<sequence>MLRMRARRVRIERMRTEAAASFAHARSAQFESCACAVSFSYRAWLANGLRWRPRCGRFHPIMAAEELEDLCSHINAKIGCVKKLLQLRAIGREASLKAVLANVGQEMAVLHGLLGELEGEVNQRRQLAALLQETRKRVEEEKMEAELLQRNFPLELSLKKEPRLVKKPIKEAEFVKEPVLISVEEFENVPG</sequence>
<proteinExistence type="predicted"/>
<name>A0A669Q700_PHACC</name>
<reference evidence="2" key="1">
    <citation type="submission" date="2025-08" db="UniProtKB">
        <authorList>
            <consortium name="Ensembl"/>
        </authorList>
    </citation>
    <scope>IDENTIFICATION</scope>
</reference>
<dbReference type="OrthoDB" id="5962at2759"/>
<evidence type="ECO:0000313" key="2">
    <source>
        <dbReference type="Ensembl" id="ENSPCLP00000016329.1"/>
    </source>
</evidence>
<organism evidence="2 3">
    <name type="scientific">Phasianus colchicus</name>
    <name type="common">Common pheasant</name>
    <dbReference type="NCBI Taxonomy" id="9054"/>
    <lineage>
        <taxon>Eukaryota</taxon>
        <taxon>Metazoa</taxon>
        <taxon>Chordata</taxon>
        <taxon>Craniata</taxon>
        <taxon>Vertebrata</taxon>
        <taxon>Euteleostomi</taxon>
        <taxon>Archelosauria</taxon>
        <taxon>Archosauria</taxon>
        <taxon>Dinosauria</taxon>
        <taxon>Saurischia</taxon>
        <taxon>Theropoda</taxon>
        <taxon>Coelurosauria</taxon>
        <taxon>Aves</taxon>
        <taxon>Neognathae</taxon>
        <taxon>Galloanserae</taxon>
        <taxon>Galliformes</taxon>
        <taxon>Phasianidae</taxon>
        <taxon>Phasianinae</taxon>
        <taxon>Phasianus</taxon>
    </lineage>
</organism>
<dbReference type="GO" id="GO:0051301">
    <property type="term" value="P:cell division"/>
    <property type="evidence" value="ECO:0007669"/>
    <property type="project" value="InterPro"/>
</dbReference>
<dbReference type="KEGG" id="pcoc:116240165"/>
<keyword evidence="1" id="KW-0175">Coiled coil</keyword>
<protein>
    <submittedName>
        <fullName evidence="2">Uncharacterized protein</fullName>
    </submittedName>
</protein>
<dbReference type="InterPro" id="IPR009829">
    <property type="entry name" value="SKA1"/>
</dbReference>
<accession>A0A669Q700</accession>
<dbReference type="GeneID" id="116240165"/>
<evidence type="ECO:0000256" key="1">
    <source>
        <dbReference type="SAM" id="Coils"/>
    </source>
</evidence>
<dbReference type="OMA" id="INAKIGC"/>
<dbReference type="GO" id="GO:0008017">
    <property type="term" value="F:microtubule binding"/>
    <property type="evidence" value="ECO:0007669"/>
    <property type="project" value="InterPro"/>
</dbReference>
<dbReference type="GO" id="GO:0007059">
    <property type="term" value="P:chromosome segregation"/>
    <property type="evidence" value="ECO:0007669"/>
    <property type="project" value="InterPro"/>
</dbReference>
<dbReference type="Gene3D" id="6.10.250.1370">
    <property type="match status" value="1"/>
</dbReference>
<evidence type="ECO:0000313" key="3">
    <source>
        <dbReference type="Proteomes" id="UP000472261"/>
    </source>
</evidence>
<dbReference type="Ensembl" id="ENSPCLT00000021476.1">
    <property type="protein sequence ID" value="ENSPCLP00000016329.1"/>
    <property type="gene ID" value="ENSPCLG00000013267.1"/>
</dbReference>
<dbReference type="AlphaFoldDB" id="A0A669Q700"/>
<keyword evidence="3" id="KW-1185">Reference proteome</keyword>
<dbReference type="Proteomes" id="UP000472261">
    <property type="component" value="Unplaced"/>
</dbReference>
<feature type="coiled-coil region" evidence="1">
    <location>
        <begin position="121"/>
        <end position="151"/>
    </location>
</feature>
<dbReference type="RefSeq" id="XP_031466350.1">
    <property type="nucleotide sequence ID" value="XM_031610490.1"/>
</dbReference>
<gene>
    <name evidence="2" type="primary">LOC116240165</name>
</gene>
<reference evidence="2" key="2">
    <citation type="submission" date="2025-09" db="UniProtKB">
        <authorList>
            <consortium name="Ensembl"/>
        </authorList>
    </citation>
    <scope>IDENTIFICATION</scope>
</reference>
<dbReference type="Pfam" id="PF07160">
    <property type="entry name" value="SKA1"/>
    <property type="match status" value="1"/>
</dbReference>